<keyword evidence="1" id="KW-0812">Transmembrane</keyword>
<dbReference type="EMBL" id="OE000226">
    <property type="protein sequence ID" value="CAD7453007.1"/>
    <property type="molecule type" value="Genomic_DNA"/>
</dbReference>
<evidence type="ECO:0008006" key="3">
    <source>
        <dbReference type="Google" id="ProtNLM"/>
    </source>
</evidence>
<evidence type="ECO:0000313" key="2">
    <source>
        <dbReference type="EMBL" id="CAD7453007.1"/>
    </source>
</evidence>
<dbReference type="Pfam" id="PF06522">
    <property type="entry name" value="B12D"/>
    <property type="match status" value="1"/>
</dbReference>
<gene>
    <name evidence="2" type="ORF">TTEB3V08_LOCUS1162</name>
</gene>
<keyword evidence="1" id="KW-0472">Membrane</keyword>
<sequence length="83" mass="9548">MQGLSFSSLKRHPALIPLYICVGAGVFGAAFYIVRLATKSPEVTWDRKNNPEPWNEYANKQHKFYSPIRDYSNIESPAPKYRD</sequence>
<evidence type="ECO:0000256" key="1">
    <source>
        <dbReference type="SAM" id="Phobius"/>
    </source>
</evidence>
<proteinExistence type="predicted"/>
<feature type="transmembrane region" description="Helical" evidence="1">
    <location>
        <begin position="14"/>
        <end position="34"/>
    </location>
</feature>
<keyword evidence="1" id="KW-1133">Transmembrane helix</keyword>
<dbReference type="PANTHER" id="PTHR14256:SF1">
    <property type="entry name" value="GEO09626P1"/>
    <property type="match status" value="1"/>
</dbReference>
<dbReference type="InterPro" id="IPR010530">
    <property type="entry name" value="B12D"/>
</dbReference>
<name>A0A7R9I9U9_9NEOP</name>
<protein>
    <recommendedName>
        <fullName evidence="3">NADH dehydrogenase [ubiquinone] 1 alpha subcomplex subunit 4</fullName>
    </recommendedName>
</protein>
<dbReference type="AlphaFoldDB" id="A0A7R9I9U9"/>
<reference evidence="2" key="1">
    <citation type="submission" date="2020-11" db="EMBL/GenBank/DDBJ databases">
        <authorList>
            <person name="Tran Van P."/>
        </authorList>
    </citation>
    <scope>NUCLEOTIDE SEQUENCE</scope>
</reference>
<organism evidence="2">
    <name type="scientific">Timema tahoe</name>
    <dbReference type="NCBI Taxonomy" id="61484"/>
    <lineage>
        <taxon>Eukaryota</taxon>
        <taxon>Metazoa</taxon>
        <taxon>Ecdysozoa</taxon>
        <taxon>Arthropoda</taxon>
        <taxon>Hexapoda</taxon>
        <taxon>Insecta</taxon>
        <taxon>Pterygota</taxon>
        <taxon>Neoptera</taxon>
        <taxon>Polyneoptera</taxon>
        <taxon>Phasmatodea</taxon>
        <taxon>Timematodea</taxon>
        <taxon>Timematoidea</taxon>
        <taxon>Timematidae</taxon>
        <taxon>Timema</taxon>
    </lineage>
</organism>
<dbReference type="PANTHER" id="PTHR14256">
    <property type="entry name" value="NADH-UBIQUINONE OXIDOREDUCTASE MLRQ SUBUNIT"/>
    <property type="match status" value="1"/>
</dbReference>
<accession>A0A7R9I9U9</accession>